<dbReference type="PROSITE" id="PS51677">
    <property type="entry name" value="NODB"/>
    <property type="match status" value="1"/>
</dbReference>
<dbReference type="InterPro" id="IPR011330">
    <property type="entry name" value="Glyco_hydro/deAcase_b/a-brl"/>
</dbReference>
<dbReference type="Gene3D" id="3.20.20.370">
    <property type="entry name" value="Glycoside hydrolase/deacetylase"/>
    <property type="match status" value="1"/>
</dbReference>
<reference evidence="2 3" key="1">
    <citation type="submission" date="2021-10" db="EMBL/GenBank/DDBJ databases">
        <title>Anaerobic single-cell dispensing facilitates the cultivation of human gut bacteria.</title>
        <authorList>
            <person name="Afrizal A."/>
        </authorList>
    </citation>
    <scope>NUCLEOTIDE SEQUENCE [LARGE SCALE GENOMIC DNA]</scope>
    <source>
        <strain evidence="2 3">CLA-AA-H244</strain>
    </source>
</reference>
<name>A0AAE3AVV9_9FIRM</name>
<keyword evidence="3" id="KW-1185">Reference proteome</keyword>
<dbReference type="PANTHER" id="PTHR10587">
    <property type="entry name" value="GLYCOSYL TRANSFERASE-RELATED"/>
    <property type="match status" value="1"/>
</dbReference>
<dbReference type="Pfam" id="PF01522">
    <property type="entry name" value="Polysacc_deac_1"/>
    <property type="match status" value="1"/>
</dbReference>
<dbReference type="PANTHER" id="PTHR10587:SF128">
    <property type="entry name" value="POLYSACCHARIDE DEACETYLASE PDAB-RELATED"/>
    <property type="match status" value="1"/>
</dbReference>
<dbReference type="GO" id="GO:0016810">
    <property type="term" value="F:hydrolase activity, acting on carbon-nitrogen (but not peptide) bonds"/>
    <property type="evidence" value="ECO:0007669"/>
    <property type="project" value="InterPro"/>
</dbReference>
<gene>
    <name evidence="2" type="ORF">LKD45_08875</name>
</gene>
<organism evidence="2 3">
    <name type="scientific">Gallintestinimicrobium propionicum</name>
    <dbReference type="NCBI Taxonomy" id="2981770"/>
    <lineage>
        <taxon>Bacteria</taxon>
        <taxon>Bacillati</taxon>
        <taxon>Bacillota</taxon>
        <taxon>Clostridia</taxon>
        <taxon>Lachnospirales</taxon>
        <taxon>Lachnospiraceae</taxon>
        <taxon>Gallintestinimicrobium</taxon>
    </lineage>
</organism>
<dbReference type="InterPro" id="IPR002509">
    <property type="entry name" value="NODB_dom"/>
</dbReference>
<accession>A0AAE3AVV9</accession>
<comment type="caution">
    <text evidence="2">The sequence shown here is derived from an EMBL/GenBank/DDBJ whole genome shotgun (WGS) entry which is preliminary data.</text>
</comment>
<sequence length="279" mass="31519">MIRDFVHLIQNKLRHYAVFPSLHSLSRSSAFQTALFLLGVLAFARACIFLAPPSVTALASASVNGTFMPICRVETDQKKVALTFNCTYSAQDLHQLLEILKEKNVHATFFVSDTWAKNYPKLLCTIHNAGHDIGGLWTTQASLSIREQTLTLENLTQRIDRLTDSETTLFRFEDGNYDNSAIRLIQEAGGYPVQWNINSMDWKDYGAQDILHRILNSRQLQNGSILLFHAGTVYTAQALPDLIDNLEDQGYQPVPISELIWKHSYYMDADGVQIPKTEP</sequence>
<dbReference type="GO" id="GO:0016020">
    <property type="term" value="C:membrane"/>
    <property type="evidence" value="ECO:0007669"/>
    <property type="project" value="TreeGrafter"/>
</dbReference>
<dbReference type="AlphaFoldDB" id="A0AAE3AVV9"/>
<dbReference type="GO" id="GO:0005975">
    <property type="term" value="P:carbohydrate metabolic process"/>
    <property type="evidence" value="ECO:0007669"/>
    <property type="project" value="InterPro"/>
</dbReference>
<feature type="domain" description="NodB homology" evidence="1">
    <location>
        <begin position="78"/>
        <end position="254"/>
    </location>
</feature>
<dbReference type="SUPFAM" id="SSF88713">
    <property type="entry name" value="Glycoside hydrolase/deacetylase"/>
    <property type="match status" value="1"/>
</dbReference>
<protein>
    <submittedName>
        <fullName evidence="2">Polysaccharide deacetylase family protein</fullName>
    </submittedName>
</protein>
<evidence type="ECO:0000259" key="1">
    <source>
        <dbReference type="PROSITE" id="PS51677"/>
    </source>
</evidence>
<dbReference type="RefSeq" id="WP_118763407.1">
    <property type="nucleotide sequence ID" value="NZ_JAJEQF010000020.1"/>
</dbReference>
<dbReference type="InterPro" id="IPR050248">
    <property type="entry name" value="Polysacc_deacetylase_ArnD"/>
</dbReference>
<dbReference type="Proteomes" id="UP001199355">
    <property type="component" value="Unassembled WGS sequence"/>
</dbReference>
<dbReference type="EMBL" id="JAJEQF010000020">
    <property type="protein sequence ID" value="MCC2167800.1"/>
    <property type="molecule type" value="Genomic_DNA"/>
</dbReference>
<proteinExistence type="predicted"/>
<evidence type="ECO:0000313" key="2">
    <source>
        <dbReference type="EMBL" id="MCC2167800.1"/>
    </source>
</evidence>
<evidence type="ECO:0000313" key="3">
    <source>
        <dbReference type="Proteomes" id="UP001199355"/>
    </source>
</evidence>